<evidence type="ECO:0000313" key="2">
    <source>
        <dbReference type="WBParaSite" id="nRc.2.0.1.t16653-RA"/>
    </source>
</evidence>
<dbReference type="PANTHER" id="PTHR33559:SF1">
    <property type="entry name" value="PROTEASOME ASSEMBLY CHAPERONE 4"/>
    <property type="match status" value="1"/>
</dbReference>
<proteinExistence type="predicted"/>
<keyword evidence="1" id="KW-1185">Reference proteome</keyword>
<dbReference type="PANTHER" id="PTHR33559">
    <property type="entry name" value="PROTEASOME ASSEMBLY CHAPERONE 4"/>
    <property type="match status" value="1"/>
</dbReference>
<protein>
    <submittedName>
        <fullName evidence="2">Uncharacterized protein</fullName>
    </submittedName>
</protein>
<reference evidence="2" key="1">
    <citation type="submission" date="2022-11" db="UniProtKB">
        <authorList>
            <consortium name="WormBaseParasite"/>
        </authorList>
    </citation>
    <scope>IDENTIFICATION</scope>
</reference>
<sequence>MANIGHDFHLLLPDQSQISFHSFKFSENVTFIWFGVKSQLDHLSSAFCCSNDSSIGLQISDNPLCDKIAQNMAQKLKNNKQIFVSSDMDLDDHGKDNQLIEQLIRVRIFEEMKKFPEKF</sequence>
<name>A0A915IR26_ROMCU</name>
<organism evidence="1 2">
    <name type="scientific">Romanomermis culicivorax</name>
    <name type="common">Nematode worm</name>
    <dbReference type="NCBI Taxonomy" id="13658"/>
    <lineage>
        <taxon>Eukaryota</taxon>
        <taxon>Metazoa</taxon>
        <taxon>Ecdysozoa</taxon>
        <taxon>Nematoda</taxon>
        <taxon>Enoplea</taxon>
        <taxon>Dorylaimia</taxon>
        <taxon>Mermithida</taxon>
        <taxon>Mermithoidea</taxon>
        <taxon>Mermithidae</taxon>
        <taxon>Romanomermis</taxon>
    </lineage>
</organism>
<dbReference type="AlphaFoldDB" id="A0A915IR26"/>
<dbReference type="GO" id="GO:0043248">
    <property type="term" value="P:proteasome assembly"/>
    <property type="evidence" value="ECO:0007669"/>
    <property type="project" value="InterPro"/>
</dbReference>
<dbReference type="WBParaSite" id="nRc.2.0.1.t16653-RA">
    <property type="protein sequence ID" value="nRc.2.0.1.t16653-RA"/>
    <property type="gene ID" value="nRc.2.0.1.g16653"/>
</dbReference>
<dbReference type="Proteomes" id="UP000887565">
    <property type="component" value="Unplaced"/>
</dbReference>
<accession>A0A915IR26</accession>
<dbReference type="InterPro" id="IPR032157">
    <property type="entry name" value="PAC4"/>
</dbReference>
<evidence type="ECO:0000313" key="1">
    <source>
        <dbReference type="Proteomes" id="UP000887565"/>
    </source>
</evidence>